<proteinExistence type="predicted"/>
<keyword evidence="1" id="KW-0472">Membrane</keyword>
<feature type="transmembrane region" description="Helical" evidence="1">
    <location>
        <begin position="274"/>
        <end position="295"/>
    </location>
</feature>
<organism evidence="2 3">
    <name type="scientific">Sphingobacterium zhuxiongii</name>
    <dbReference type="NCBI Taxonomy" id="2662364"/>
    <lineage>
        <taxon>Bacteria</taxon>
        <taxon>Pseudomonadati</taxon>
        <taxon>Bacteroidota</taxon>
        <taxon>Sphingobacteriia</taxon>
        <taxon>Sphingobacteriales</taxon>
        <taxon>Sphingobacteriaceae</taxon>
        <taxon>Sphingobacterium</taxon>
    </lineage>
</organism>
<keyword evidence="1" id="KW-0812">Transmembrane</keyword>
<evidence type="ECO:0000256" key="1">
    <source>
        <dbReference type="SAM" id="Phobius"/>
    </source>
</evidence>
<protein>
    <submittedName>
        <fullName evidence="2">Uncharacterized protein</fullName>
    </submittedName>
</protein>
<reference evidence="2 3" key="1">
    <citation type="submission" date="2019-10" db="EMBL/GenBank/DDBJ databases">
        <authorList>
            <person name="Dong K."/>
        </authorList>
    </citation>
    <scope>NUCLEOTIDE SEQUENCE [LARGE SCALE GENOMIC DNA]</scope>
    <source>
        <strain evidence="3">dk4302</strain>
    </source>
</reference>
<dbReference type="EMBL" id="CP045652">
    <property type="protein sequence ID" value="QGA27629.1"/>
    <property type="molecule type" value="Genomic_DNA"/>
</dbReference>
<keyword evidence="1" id="KW-1133">Transmembrane helix</keyword>
<dbReference type="RefSeq" id="WP_153512456.1">
    <property type="nucleotide sequence ID" value="NZ_CP045652.1"/>
</dbReference>
<keyword evidence="3" id="KW-1185">Reference proteome</keyword>
<evidence type="ECO:0000313" key="2">
    <source>
        <dbReference type="EMBL" id="QGA27629.1"/>
    </source>
</evidence>
<name>A0A5Q0QEH1_9SPHI</name>
<feature type="transmembrane region" description="Helical" evidence="1">
    <location>
        <begin position="72"/>
        <end position="97"/>
    </location>
</feature>
<gene>
    <name evidence="2" type="ORF">GFH32_15455</name>
</gene>
<dbReference type="KEGG" id="sphe:GFH32_15455"/>
<dbReference type="AlphaFoldDB" id="A0A5Q0QEH1"/>
<dbReference type="Proteomes" id="UP000326921">
    <property type="component" value="Chromosome"/>
</dbReference>
<feature type="transmembrane region" description="Helical" evidence="1">
    <location>
        <begin position="9"/>
        <end position="30"/>
    </location>
</feature>
<accession>A0A5Q0QEH1</accession>
<evidence type="ECO:0000313" key="3">
    <source>
        <dbReference type="Proteomes" id="UP000326921"/>
    </source>
</evidence>
<sequence>MKHSFWKHVFLPFILLSFSILFALGLFYAVFARSGNANWPFWAMWLVPLLFTIIGIWFLCDRLFKSQYLGSPWFNFITPAVFCLFLSLGMISVFMFIPLSKSIRYNLAKVTRLESVNNIKPYQSIDFLELDDWHVDRMRVMPFSYFEFAGGSRIGQVELNTLFVVPLFSKKDPYLTTAKAWMGFKYTDYVSLMDVIRGNEEDAEEHLRRSYSHFQKRDIGDFAYLEALPKNKVRGMFQQLAAAHTFYTSAYDNVFIGQEVERDVLSMYYLKFSVFLYLIVALPIALIASGILLWIHKRNEPLTKL</sequence>
<feature type="transmembrane region" description="Helical" evidence="1">
    <location>
        <begin position="42"/>
        <end position="60"/>
    </location>
</feature>